<proteinExistence type="predicted"/>
<sequence length="142" mass="16180">MKNFRQHMMNIHPCLLEYLDSMLEDSSDFKNWYDLKHGGSYDLIMKYVGTGTTSYNGTVDISKIPNFVDALTSGDLTLMLVKDNHYIRDSLINYSTFVKAGSENAGSFYKQVQVDDNMLVKISCNNVYADNAKLSVQWLPIE</sequence>
<name>A0A8S5VY68_9VIRU</name>
<reference evidence="1" key="1">
    <citation type="journal article" date="2021" name="Proc. Natl. Acad. Sci. U.S.A.">
        <title>A Catalog of Tens of Thousands of Viruses from Human Metagenomes Reveals Hidden Associations with Chronic Diseases.</title>
        <authorList>
            <person name="Tisza M.J."/>
            <person name="Buck C.B."/>
        </authorList>
    </citation>
    <scope>NUCLEOTIDE SEQUENCE</scope>
    <source>
        <strain evidence="1">Ct3cV12</strain>
    </source>
</reference>
<accession>A0A8S5VY68</accession>
<dbReference type="EMBL" id="BK031033">
    <property type="protein sequence ID" value="DAI59072.1"/>
    <property type="molecule type" value="Genomic_DNA"/>
</dbReference>
<protein>
    <submittedName>
        <fullName evidence="1">Uncharacterized protein</fullName>
    </submittedName>
</protein>
<organism evidence="1">
    <name type="scientific">Tectiviridae sp</name>
    <dbReference type="NCBI Taxonomy" id="2831614"/>
    <lineage>
        <taxon>Viruses</taxon>
        <taxon>Varidnaviria</taxon>
        <taxon>Bamfordvirae</taxon>
        <taxon>Preplasmiviricota</taxon>
        <taxon>Prepoliviricotina</taxon>
        <taxon>Tectiliviricetes</taxon>
        <taxon>Kalamavirales</taxon>
        <taxon>Tectiviridae</taxon>
    </lineage>
</organism>
<evidence type="ECO:0000313" key="1">
    <source>
        <dbReference type="EMBL" id="DAI59072.1"/>
    </source>
</evidence>